<accession>A0A1F7Z2M3</accession>
<reference evidence="2 3" key="1">
    <citation type="journal article" date="2016" name="Nat. Commun.">
        <title>Thousands of microbial genomes shed light on interconnected biogeochemical processes in an aquifer system.</title>
        <authorList>
            <person name="Anantharaman K."/>
            <person name="Brown C.T."/>
            <person name="Hug L.A."/>
            <person name="Sharon I."/>
            <person name="Castelle C.J."/>
            <person name="Probst A.J."/>
            <person name="Thomas B.C."/>
            <person name="Singh A."/>
            <person name="Wilkins M.J."/>
            <person name="Karaoz U."/>
            <person name="Brodie E.L."/>
            <person name="Williams K.H."/>
            <person name="Hubbard S.S."/>
            <person name="Banfield J.F."/>
        </authorList>
    </citation>
    <scope>NUCLEOTIDE SEQUENCE [LARGE SCALE GENOMIC DNA]</scope>
</reference>
<proteinExistence type="predicted"/>
<dbReference type="Proteomes" id="UP000177169">
    <property type="component" value="Unassembled WGS sequence"/>
</dbReference>
<evidence type="ECO:0000313" key="2">
    <source>
        <dbReference type="EMBL" id="OGM33714.1"/>
    </source>
</evidence>
<sequence length="147" mass="16748">MDDKELLDRANDVLLANLFEVRLNGSVYRRTVPSKEFYVHQWNWDSATHAMGLVYVDEQRAFDELFSLCAGQWENGLIAQITFNPNETKYFPGPQFWGTGKFANGEIITSGITQPPLLGISFAHIYVSTKNSVIKKRLIEEIFAKSN</sequence>
<gene>
    <name evidence="2" type="ORF">A3D01_06255</name>
</gene>
<dbReference type="EMBL" id="MGGR01000014">
    <property type="protein sequence ID" value="OGM33714.1"/>
    <property type="molecule type" value="Genomic_DNA"/>
</dbReference>
<feature type="domain" description="Mannosylglycerate hydrolase MGH1-like glycoside hydrolase" evidence="1">
    <location>
        <begin position="38"/>
        <end position="135"/>
    </location>
</feature>
<protein>
    <recommendedName>
        <fullName evidence="1">Mannosylglycerate hydrolase MGH1-like glycoside hydrolase domain-containing protein</fullName>
    </recommendedName>
</protein>
<dbReference type="STRING" id="1802505.A3D01_06255"/>
<dbReference type="InterPro" id="IPR012341">
    <property type="entry name" value="6hp_glycosidase-like_sf"/>
</dbReference>
<dbReference type="SUPFAM" id="SSF48208">
    <property type="entry name" value="Six-hairpin glycosidases"/>
    <property type="match status" value="1"/>
</dbReference>
<comment type="caution">
    <text evidence="2">The sequence shown here is derived from an EMBL/GenBank/DDBJ whole genome shotgun (WGS) entry which is preliminary data.</text>
</comment>
<evidence type="ECO:0000313" key="3">
    <source>
        <dbReference type="Proteomes" id="UP000177169"/>
    </source>
</evidence>
<dbReference type="InterPro" id="IPR008928">
    <property type="entry name" value="6-hairpin_glycosidase_sf"/>
</dbReference>
<evidence type="ECO:0000259" key="1">
    <source>
        <dbReference type="Pfam" id="PF22422"/>
    </source>
</evidence>
<name>A0A1F7Z2M3_9BACT</name>
<dbReference type="Gene3D" id="1.50.10.10">
    <property type="match status" value="1"/>
</dbReference>
<organism evidence="2 3">
    <name type="scientific">Candidatus Woesebacteria bacterium RIFCSPHIGHO2_02_FULL_39_13</name>
    <dbReference type="NCBI Taxonomy" id="1802505"/>
    <lineage>
        <taxon>Bacteria</taxon>
        <taxon>Candidatus Woeseibacteriota</taxon>
    </lineage>
</organism>
<dbReference type="GO" id="GO:0005975">
    <property type="term" value="P:carbohydrate metabolic process"/>
    <property type="evidence" value="ECO:0007669"/>
    <property type="project" value="InterPro"/>
</dbReference>
<dbReference type="InterPro" id="IPR054491">
    <property type="entry name" value="MGH1-like_GH"/>
</dbReference>
<dbReference type="AlphaFoldDB" id="A0A1F7Z2M3"/>
<dbReference type="Pfam" id="PF22422">
    <property type="entry name" value="MGH1-like_GH"/>
    <property type="match status" value="1"/>
</dbReference>